<reference evidence="2" key="1">
    <citation type="journal article" date="2019" name="Sci. Rep.">
        <title>Draft genome of Tanacetum cinerariifolium, the natural source of mosquito coil.</title>
        <authorList>
            <person name="Yamashiro T."/>
            <person name="Shiraishi A."/>
            <person name="Satake H."/>
            <person name="Nakayama K."/>
        </authorList>
    </citation>
    <scope>NUCLEOTIDE SEQUENCE</scope>
</reference>
<gene>
    <name evidence="2" type="ORF">Tci_861324</name>
</gene>
<comment type="caution">
    <text evidence="2">The sequence shown here is derived from an EMBL/GenBank/DDBJ whole genome shotgun (WGS) entry which is preliminary data.</text>
</comment>
<evidence type="ECO:0000256" key="1">
    <source>
        <dbReference type="SAM" id="Coils"/>
    </source>
</evidence>
<proteinExistence type="predicted"/>
<accession>A0A699RYZ9</accession>
<dbReference type="AlphaFoldDB" id="A0A699RYZ9"/>
<keyword evidence="1" id="KW-0175">Coiled coil</keyword>
<protein>
    <submittedName>
        <fullName evidence="2">Uncharacterized protein</fullName>
    </submittedName>
</protein>
<feature type="coiled-coil region" evidence="1">
    <location>
        <begin position="24"/>
        <end position="51"/>
    </location>
</feature>
<organism evidence="2">
    <name type="scientific">Tanacetum cinerariifolium</name>
    <name type="common">Dalmatian daisy</name>
    <name type="synonym">Chrysanthemum cinerariifolium</name>
    <dbReference type="NCBI Taxonomy" id="118510"/>
    <lineage>
        <taxon>Eukaryota</taxon>
        <taxon>Viridiplantae</taxon>
        <taxon>Streptophyta</taxon>
        <taxon>Embryophyta</taxon>
        <taxon>Tracheophyta</taxon>
        <taxon>Spermatophyta</taxon>
        <taxon>Magnoliopsida</taxon>
        <taxon>eudicotyledons</taxon>
        <taxon>Gunneridae</taxon>
        <taxon>Pentapetalae</taxon>
        <taxon>asterids</taxon>
        <taxon>campanulids</taxon>
        <taxon>Asterales</taxon>
        <taxon>Asteraceae</taxon>
        <taxon>Asteroideae</taxon>
        <taxon>Anthemideae</taxon>
        <taxon>Anthemidinae</taxon>
        <taxon>Tanacetum</taxon>
    </lineage>
</organism>
<sequence length="130" mass="15327">MFDKAFKRINTFKDFRIELVEGKEKRAKTELEQEITKKQKVEDDKEKAELKLLMETILDVEEEAIDAIPLAVKLDEEVARKLQAEFDEEERLARDRSKKEQETNIALIKTWDDIQAKIDVDHQLAKRLQA</sequence>
<dbReference type="EMBL" id="BKCJ011120527">
    <property type="protein sequence ID" value="GFC89354.1"/>
    <property type="molecule type" value="Genomic_DNA"/>
</dbReference>
<evidence type="ECO:0000313" key="2">
    <source>
        <dbReference type="EMBL" id="GFC89354.1"/>
    </source>
</evidence>
<name>A0A699RYZ9_TANCI</name>